<dbReference type="NCBIfam" id="TIGR00254">
    <property type="entry name" value="GGDEF"/>
    <property type="match status" value="1"/>
</dbReference>
<dbReference type="Proteomes" id="UP000004263">
    <property type="component" value="Unassembled WGS sequence"/>
</dbReference>
<dbReference type="Gene3D" id="3.30.70.270">
    <property type="match status" value="1"/>
</dbReference>
<comment type="caution">
    <text evidence="3">The sequence shown here is derived from an EMBL/GenBank/DDBJ whole genome shotgun (WGS) entry which is preliminary data.</text>
</comment>
<dbReference type="EMBL" id="AAQH01000015">
    <property type="protein sequence ID" value="EAT11643.1"/>
    <property type="molecule type" value="Genomic_DNA"/>
</dbReference>
<reference evidence="3 4" key="1">
    <citation type="submission" date="2006-03" db="EMBL/GenBank/DDBJ databases">
        <authorList>
            <person name="Pinhassi J."/>
            <person name="Pedros-Alio C."/>
            <person name="Ferriera S."/>
            <person name="Johnson J."/>
            <person name="Kravitz S."/>
            <person name="Halpern A."/>
            <person name="Remington K."/>
            <person name="Beeson K."/>
            <person name="Tran B."/>
            <person name="Rogers Y.-H."/>
            <person name="Friedman R."/>
            <person name="Venter J.C."/>
        </authorList>
    </citation>
    <scope>NUCLEOTIDE SEQUENCE [LARGE SCALE GENOMIC DNA]</scope>
    <source>
        <strain evidence="3 4">RED65</strain>
    </source>
</reference>
<feature type="transmembrane region" description="Helical" evidence="1">
    <location>
        <begin position="136"/>
        <end position="155"/>
    </location>
</feature>
<feature type="transmembrane region" description="Helical" evidence="1">
    <location>
        <begin position="34"/>
        <end position="58"/>
    </location>
</feature>
<gene>
    <name evidence="3" type="ORF">RED65_08139</name>
</gene>
<evidence type="ECO:0000259" key="2">
    <source>
        <dbReference type="PROSITE" id="PS50887"/>
    </source>
</evidence>
<dbReference type="AlphaFoldDB" id="Q1N074"/>
<dbReference type="InterPro" id="IPR000160">
    <property type="entry name" value="GGDEF_dom"/>
</dbReference>
<protein>
    <submittedName>
        <fullName evidence="3">Response regulator containing a CheY-like receiver domain and a GGDEF domain</fullName>
    </submittedName>
</protein>
<keyword evidence="1" id="KW-0472">Membrane</keyword>
<evidence type="ECO:0000313" key="3">
    <source>
        <dbReference type="EMBL" id="EAT11643.1"/>
    </source>
</evidence>
<accession>Q1N074</accession>
<organism evidence="3 4">
    <name type="scientific">Bermanella marisrubri</name>
    <dbReference type="NCBI Taxonomy" id="207949"/>
    <lineage>
        <taxon>Bacteria</taxon>
        <taxon>Pseudomonadati</taxon>
        <taxon>Pseudomonadota</taxon>
        <taxon>Gammaproteobacteria</taxon>
        <taxon>Oceanospirillales</taxon>
        <taxon>Oceanospirillaceae</taxon>
        <taxon>Bermanella</taxon>
    </lineage>
</organism>
<dbReference type="STRING" id="207949.RED65_08139"/>
<sequence>MFNLGLSRTPALSLLYALLAIANALLTMNHYWSGMYHIVLIHLSAATAYGFAAVFIYLSTNSKISDMINLMALACIAIVTQYQLHYEAELTLYWLFTFPIISYFVLPMPRAFALNSAVLISSVSQLYGQFTLQQLLSLISVYLLIGLCSLCYAYLNTNRQKKLLELAVTDHLSGAFNIRQLRKKLDIEIARSHFTHRTLSLIALTIDDYHQILEIHGRHQSEQLLKQFNHVLMELLRTGDEIFHDGKGSFYLLLPNCPNEGAVVLRERLNHTLKTKQWGEIGELQINTGMATLGANETSENFLERTLKQIKQQQQTALRLLSFKG</sequence>
<dbReference type="SMART" id="SM00267">
    <property type="entry name" value="GGDEF"/>
    <property type="match status" value="1"/>
</dbReference>
<evidence type="ECO:0000313" key="4">
    <source>
        <dbReference type="Proteomes" id="UP000004263"/>
    </source>
</evidence>
<keyword evidence="1" id="KW-1133">Transmembrane helix</keyword>
<dbReference type="PROSITE" id="PS50887">
    <property type="entry name" value="GGDEF"/>
    <property type="match status" value="1"/>
</dbReference>
<feature type="domain" description="GGDEF" evidence="2">
    <location>
        <begin position="197"/>
        <end position="325"/>
    </location>
</feature>
<keyword evidence="1" id="KW-0812">Transmembrane</keyword>
<dbReference type="RefSeq" id="WP_007018864.1">
    <property type="nucleotide sequence ID" value="NZ_CH724119.1"/>
</dbReference>
<dbReference type="Pfam" id="PF00990">
    <property type="entry name" value="GGDEF"/>
    <property type="match status" value="1"/>
</dbReference>
<feature type="transmembrane region" description="Helical" evidence="1">
    <location>
        <begin position="90"/>
        <end position="106"/>
    </location>
</feature>
<proteinExistence type="predicted"/>
<dbReference type="InterPro" id="IPR029787">
    <property type="entry name" value="Nucleotide_cyclase"/>
</dbReference>
<keyword evidence="4" id="KW-1185">Reference proteome</keyword>
<name>Q1N074_9GAMM</name>
<dbReference type="SUPFAM" id="SSF55073">
    <property type="entry name" value="Nucleotide cyclase"/>
    <property type="match status" value="1"/>
</dbReference>
<evidence type="ECO:0000256" key="1">
    <source>
        <dbReference type="SAM" id="Phobius"/>
    </source>
</evidence>
<dbReference type="InterPro" id="IPR043128">
    <property type="entry name" value="Rev_trsase/Diguanyl_cyclase"/>
</dbReference>
<dbReference type="HOGENOM" id="CLU_854834_0_0_6"/>